<keyword evidence="7" id="KW-0408">Iron</keyword>
<dbReference type="PANTHER" id="PTHR35038">
    <property type="entry name" value="DISSIMILATORY SULFITE REDUCTASE SIRA"/>
    <property type="match status" value="1"/>
</dbReference>
<keyword evidence="2" id="KW-0813">Transport</keyword>
<evidence type="ECO:0000259" key="9">
    <source>
        <dbReference type="Pfam" id="PF14537"/>
    </source>
</evidence>
<keyword evidence="8" id="KW-0472">Membrane</keyword>
<dbReference type="InterPro" id="IPR012286">
    <property type="entry name" value="Tetrahaem_cytochrome"/>
</dbReference>
<dbReference type="AlphaFoldDB" id="A0A833EBA6"/>
<gene>
    <name evidence="10" type="ORF">EYH50_03345</name>
</gene>
<dbReference type="Pfam" id="PF14537">
    <property type="entry name" value="Cytochrom_c3_2"/>
    <property type="match status" value="1"/>
</dbReference>
<evidence type="ECO:0000256" key="2">
    <source>
        <dbReference type="ARBA" id="ARBA00022448"/>
    </source>
</evidence>
<name>A0A833EBA6_9CREN</name>
<dbReference type="SUPFAM" id="SSF48695">
    <property type="entry name" value="Multiheme cytochromes"/>
    <property type="match status" value="2"/>
</dbReference>
<keyword evidence="4" id="KW-0479">Metal-binding</keyword>
<dbReference type="Proteomes" id="UP000600071">
    <property type="component" value="Unassembled WGS sequence"/>
</dbReference>
<keyword evidence="3" id="KW-0349">Heme</keyword>
<dbReference type="InterPro" id="IPR036280">
    <property type="entry name" value="Multihaem_cyt_sf"/>
</dbReference>
<protein>
    <recommendedName>
        <fullName evidence="9">Tetrahaem cytochrome domain-containing protein</fullName>
    </recommendedName>
</protein>
<evidence type="ECO:0000256" key="4">
    <source>
        <dbReference type="ARBA" id="ARBA00022723"/>
    </source>
</evidence>
<keyword evidence="6" id="KW-0249">Electron transport</keyword>
<reference evidence="10" key="1">
    <citation type="journal article" date="2020" name="ISME J.">
        <title>Gammaproteobacteria mediating utilization of methyl-, sulfur- and petroleum organic compounds in deep ocean hydrothermal plumes.</title>
        <authorList>
            <person name="Zhou Z."/>
            <person name="Liu Y."/>
            <person name="Pan J."/>
            <person name="Cron B.R."/>
            <person name="Toner B.M."/>
            <person name="Anantharaman K."/>
            <person name="Breier J.A."/>
            <person name="Dick G.J."/>
            <person name="Li M."/>
        </authorList>
    </citation>
    <scope>NUCLEOTIDE SEQUENCE</scope>
    <source>
        <strain evidence="10">SZUA-1523</strain>
    </source>
</reference>
<dbReference type="EMBL" id="DQVR01000071">
    <property type="protein sequence ID" value="HIQ24063.1"/>
    <property type="molecule type" value="Genomic_DNA"/>
</dbReference>
<evidence type="ECO:0000256" key="6">
    <source>
        <dbReference type="ARBA" id="ARBA00022982"/>
    </source>
</evidence>
<dbReference type="InterPro" id="IPR051829">
    <property type="entry name" value="Multiheme_Cytochr_ET"/>
</dbReference>
<evidence type="ECO:0000256" key="7">
    <source>
        <dbReference type="ARBA" id="ARBA00023004"/>
    </source>
</evidence>
<evidence type="ECO:0000313" key="11">
    <source>
        <dbReference type="Proteomes" id="UP000600071"/>
    </source>
</evidence>
<proteinExistence type="predicted"/>
<keyword evidence="8" id="KW-0812">Transmembrane</keyword>
<evidence type="ECO:0000256" key="1">
    <source>
        <dbReference type="ARBA" id="ARBA00004196"/>
    </source>
</evidence>
<organism evidence="10 11">
    <name type="scientific">Pyrodictium delaneyi</name>
    <dbReference type="NCBI Taxonomy" id="1273541"/>
    <lineage>
        <taxon>Archaea</taxon>
        <taxon>Thermoproteota</taxon>
        <taxon>Thermoprotei</taxon>
        <taxon>Desulfurococcales</taxon>
        <taxon>Pyrodictiaceae</taxon>
        <taxon>Pyrodictium</taxon>
    </lineage>
</organism>
<accession>A0A833EBA6</accession>
<feature type="domain" description="Tetrahaem cytochrome" evidence="9">
    <location>
        <begin position="295"/>
        <end position="373"/>
    </location>
</feature>
<keyword evidence="8" id="KW-1133">Transmembrane helix</keyword>
<sequence length="436" mass="48077">MLFPIKLVEGGETTVDTTKAVRTLIILAVFLAALFAYWQLTVPGYFKGVELCGKGCHVTGVLDYEKISHPFWCIGCHGFGVKSEILPGIPLYRDHELEMLVEEHGECLMCHRVPGEFHWMHINATEEDLAKLELMRPVQCTDCHTTAYHGGHKGRPKDEVCLKCHDAEKLHPDMNKKLVAACAKCHSEAPAVDWAIFKKGQIGYGFVADAGLALAADLGVVKTTAPGCLFCHNIPETPGHLKHIGKEYNDKQVGCLDCHKNDIPHGEKIGTNVCLDCHSPKETKFHDKGFEEFLLDCYQCHGGFALANETLYLVGKGCEGCHGDTFEKVVSIGLHSSHMPYYACSKCHDVESGSHSRFVESTSDSEMCLDCHTKAAGVKSEALRGLRTSAALLFSEDIRHVELVEKAKGNCLKCHDEWHETGKPRIIYGKSKGEGS</sequence>
<keyword evidence="5" id="KW-0732">Signal</keyword>
<evidence type="ECO:0000313" key="10">
    <source>
        <dbReference type="EMBL" id="HIQ24063.1"/>
    </source>
</evidence>
<evidence type="ECO:0000256" key="5">
    <source>
        <dbReference type="ARBA" id="ARBA00022729"/>
    </source>
</evidence>
<comment type="subcellular location">
    <subcellularLocation>
        <location evidence="1">Cell envelope</location>
    </subcellularLocation>
</comment>
<evidence type="ECO:0000256" key="8">
    <source>
        <dbReference type="SAM" id="Phobius"/>
    </source>
</evidence>
<dbReference type="GO" id="GO:0016491">
    <property type="term" value="F:oxidoreductase activity"/>
    <property type="evidence" value="ECO:0007669"/>
    <property type="project" value="TreeGrafter"/>
</dbReference>
<dbReference type="PANTHER" id="PTHR35038:SF6">
    <property type="entry name" value="SURFACE LOCALIZED DECAHEME CYTOCHROME C LIPOPROTEIN"/>
    <property type="match status" value="1"/>
</dbReference>
<feature type="transmembrane region" description="Helical" evidence="8">
    <location>
        <begin position="20"/>
        <end position="38"/>
    </location>
</feature>
<evidence type="ECO:0000256" key="3">
    <source>
        <dbReference type="ARBA" id="ARBA00022617"/>
    </source>
</evidence>
<dbReference type="Gene3D" id="3.90.10.10">
    <property type="entry name" value="Cytochrome C3"/>
    <property type="match status" value="2"/>
</dbReference>
<dbReference type="GO" id="GO:0046872">
    <property type="term" value="F:metal ion binding"/>
    <property type="evidence" value="ECO:0007669"/>
    <property type="project" value="UniProtKB-KW"/>
</dbReference>
<comment type="caution">
    <text evidence="10">The sequence shown here is derived from an EMBL/GenBank/DDBJ whole genome shotgun (WGS) entry which is preliminary data.</text>
</comment>